<comment type="caution">
    <text evidence="1">The sequence shown here is derived from an EMBL/GenBank/DDBJ whole genome shotgun (WGS) entry which is preliminary data.</text>
</comment>
<dbReference type="AlphaFoldDB" id="A0A1Q9EJX0"/>
<evidence type="ECO:0000313" key="1">
    <source>
        <dbReference type="EMBL" id="OLQ07710.1"/>
    </source>
</evidence>
<evidence type="ECO:0000313" key="2">
    <source>
        <dbReference type="Proteomes" id="UP000186817"/>
    </source>
</evidence>
<organism evidence="1 2">
    <name type="scientific">Symbiodinium microadriaticum</name>
    <name type="common">Dinoflagellate</name>
    <name type="synonym">Zooxanthella microadriatica</name>
    <dbReference type="NCBI Taxonomy" id="2951"/>
    <lineage>
        <taxon>Eukaryota</taxon>
        <taxon>Sar</taxon>
        <taxon>Alveolata</taxon>
        <taxon>Dinophyceae</taxon>
        <taxon>Suessiales</taxon>
        <taxon>Symbiodiniaceae</taxon>
        <taxon>Symbiodinium</taxon>
    </lineage>
</organism>
<reference evidence="1 2" key="1">
    <citation type="submission" date="2016-02" db="EMBL/GenBank/DDBJ databases">
        <title>Genome analysis of coral dinoflagellate symbionts highlights evolutionary adaptations to a symbiotic lifestyle.</title>
        <authorList>
            <person name="Aranda M."/>
            <person name="Li Y."/>
            <person name="Liew Y.J."/>
            <person name="Baumgarten S."/>
            <person name="Simakov O."/>
            <person name="Wilson M."/>
            <person name="Piel J."/>
            <person name="Ashoor H."/>
            <person name="Bougouffa S."/>
            <person name="Bajic V.B."/>
            <person name="Ryu T."/>
            <person name="Ravasi T."/>
            <person name="Bayer T."/>
            <person name="Micklem G."/>
            <person name="Kim H."/>
            <person name="Bhak J."/>
            <person name="Lajeunesse T.C."/>
            <person name="Voolstra C.R."/>
        </authorList>
    </citation>
    <scope>NUCLEOTIDE SEQUENCE [LARGE SCALE GENOMIC DNA]</scope>
    <source>
        <strain evidence="1 2">CCMP2467</strain>
    </source>
</reference>
<accession>A0A1Q9EJX0</accession>
<sequence>MLMLGYLNASTGKLKPNDNKSSTPLEAIPADWKNRNVDDYGLIFDQPRCVIEDPDCPLPEEAPEGYAIDNGEFVCADGFVGDYVLSRCGHDKNCNKVEIFVERNCAPLKIDPCERDNVARAPHVTYG</sequence>
<dbReference type="EMBL" id="LSRX01000133">
    <property type="protein sequence ID" value="OLQ07710.1"/>
    <property type="molecule type" value="Genomic_DNA"/>
</dbReference>
<keyword evidence="2" id="KW-1185">Reference proteome</keyword>
<name>A0A1Q9EJX0_SYMMI</name>
<proteinExistence type="predicted"/>
<dbReference type="Proteomes" id="UP000186817">
    <property type="component" value="Unassembled WGS sequence"/>
</dbReference>
<gene>
    <name evidence="1" type="ORF">AK812_SmicGene8870</name>
</gene>
<protein>
    <submittedName>
        <fullName evidence="1">Uncharacterized protein</fullName>
    </submittedName>
</protein>
<dbReference type="OrthoDB" id="405881at2759"/>